<keyword evidence="2" id="KW-1185">Reference proteome</keyword>
<dbReference type="EMBL" id="KV424059">
    <property type="protein sequence ID" value="KZT52664.1"/>
    <property type="molecule type" value="Genomic_DNA"/>
</dbReference>
<dbReference type="STRING" id="1353952.A0A165DEY1"/>
<dbReference type="InParanoid" id="A0A165DEY1"/>
<dbReference type="Proteomes" id="UP000076842">
    <property type="component" value="Unassembled WGS sequence"/>
</dbReference>
<dbReference type="AlphaFoldDB" id="A0A165DEY1"/>
<name>A0A165DEY1_9BASI</name>
<accession>A0A165DEY1</accession>
<reference evidence="1 2" key="1">
    <citation type="journal article" date="2016" name="Mol. Biol. Evol.">
        <title>Comparative Genomics of Early-Diverging Mushroom-Forming Fungi Provides Insights into the Origins of Lignocellulose Decay Capabilities.</title>
        <authorList>
            <person name="Nagy L.G."/>
            <person name="Riley R."/>
            <person name="Tritt A."/>
            <person name="Adam C."/>
            <person name="Daum C."/>
            <person name="Floudas D."/>
            <person name="Sun H."/>
            <person name="Yadav J.S."/>
            <person name="Pangilinan J."/>
            <person name="Larsson K.H."/>
            <person name="Matsuura K."/>
            <person name="Barry K."/>
            <person name="Labutti K."/>
            <person name="Kuo R."/>
            <person name="Ohm R.A."/>
            <person name="Bhattacharya S.S."/>
            <person name="Shirouzu T."/>
            <person name="Yoshinaga Y."/>
            <person name="Martin F.M."/>
            <person name="Grigoriev I.V."/>
            <person name="Hibbett D.S."/>
        </authorList>
    </citation>
    <scope>NUCLEOTIDE SEQUENCE [LARGE SCALE GENOMIC DNA]</scope>
    <source>
        <strain evidence="1 2">HHB12733</strain>
    </source>
</reference>
<sequence>MKQIDLRALAMTKLQKRFEKCTWEILRPHLEEAVNAKKKDRITAEYSSRNNTGLRALFSELYLSLPTRIEKNTFLPILDFLDLSTVRGLLDNCLPEDEFRPALSSAIPSIKDEVETFCASMRRDLADLWCTGRGCPGVFKSKSDSWLSEFLSLARVVFVMGDSDNEVIVHYPTLFKRQILGSLSVANRVNERPVASHPNLDEAWTFYRSQLKYSHRHYEAMCHTLQQYFTGKWEEAPLELLQDNGSWEDTFSDFLYNGVLTSPYTDPSMISGFPTFDSASDELDSD</sequence>
<evidence type="ECO:0000313" key="2">
    <source>
        <dbReference type="Proteomes" id="UP000076842"/>
    </source>
</evidence>
<proteinExistence type="predicted"/>
<organism evidence="1 2">
    <name type="scientific">Calocera cornea HHB12733</name>
    <dbReference type="NCBI Taxonomy" id="1353952"/>
    <lineage>
        <taxon>Eukaryota</taxon>
        <taxon>Fungi</taxon>
        <taxon>Dikarya</taxon>
        <taxon>Basidiomycota</taxon>
        <taxon>Agaricomycotina</taxon>
        <taxon>Dacrymycetes</taxon>
        <taxon>Dacrymycetales</taxon>
        <taxon>Dacrymycetaceae</taxon>
        <taxon>Calocera</taxon>
    </lineage>
</organism>
<protein>
    <submittedName>
        <fullName evidence="1">Uncharacterized protein</fullName>
    </submittedName>
</protein>
<gene>
    <name evidence="1" type="ORF">CALCODRAFT_80353</name>
</gene>
<evidence type="ECO:0000313" key="1">
    <source>
        <dbReference type="EMBL" id="KZT52664.1"/>
    </source>
</evidence>
<dbReference type="OrthoDB" id="10501800at2759"/>